<dbReference type="RefSeq" id="WP_177672316.1">
    <property type="nucleotide sequence ID" value="NZ_JACRSY010000013.1"/>
</dbReference>
<dbReference type="Gene3D" id="3.30.465.10">
    <property type="match status" value="1"/>
</dbReference>
<evidence type="ECO:0000313" key="8">
    <source>
        <dbReference type="Proteomes" id="UP000655830"/>
    </source>
</evidence>
<accession>A0A926IEH8</accession>
<evidence type="ECO:0000256" key="2">
    <source>
        <dbReference type="ARBA" id="ARBA00005466"/>
    </source>
</evidence>
<dbReference type="AlphaFoldDB" id="A0A926IEH8"/>
<evidence type="ECO:0000256" key="4">
    <source>
        <dbReference type="ARBA" id="ARBA00022827"/>
    </source>
</evidence>
<reference evidence="7" key="1">
    <citation type="submission" date="2020-08" db="EMBL/GenBank/DDBJ databases">
        <title>Genome public.</title>
        <authorList>
            <person name="Liu C."/>
            <person name="Sun Q."/>
        </authorList>
    </citation>
    <scope>NUCLEOTIDE SEQUENCE</scope>
    <source>
        <strain evidence="7">NSJ-12</strain>
    </source>
</reference>
<evidence type="ECO:0000256" key="3">
    <source>
        <dbReference type="ARBA" id="ARBA00022630"/>
    </source>
</evidence>
<keyword evidence="8" id="KW-1185">Reference proteome</keyword>
<keyword evidence="4" id="KW-0274">FAD</keyword>
<dbReference type="Proteomes" id="UP000655830">
    <property type="component" value="Unassembled WGS sequence"/>
</dbReference>
<dbReference type="InterPro" id="IPR036318">
    <property type="entry name" value="FAD-bd_PCMH-like_sf"/>
</dbReference>
<comment type="similarity">
    <text evidence="2">Belongs to the oxygen-dependent FAD-linked oxidoreductase family.</text>
</comment>
<dbReference type="PROSITE" id="PS51387">
    <property type="entry name" value="FAD_PCMH"/>
    <property type="match status" value="1"/>
</dbReference>
<keyword evidence="3" id="KW-0285">Flavoprotein</keyword>
<evidence type="ECO:0000259" key="6">
    <source>
        <dbReference type="PROSITE" id="PS51387"/>
    </source>
</evidence>
<comment type="cofactor">
    <cofactor evidence="1">
        <name>FAD</name>
        <dbReference type="ChEBI" id="CHEBI:57692"/>
    </cofactor>
</comment>
<dbReference type="Pfam" id="PF08031">
    <property type="entry name" value="BBE"/>
    <property type="match status" value="1"/>
</dbReference>
<evidence type="ECO:0000256" key="1">
    <source>
        <dbReference type="ARBA" id="ARBA00001974"/>
    </source>
</evidence>
<sequence>MIVTKEDHLYEESRRAWNRAIQMYPLQIIYCKNKEEVSRALLWAKEHGYPIRIRSGRHHYEGYSTGNDVVVIDVSQMNGIQVDEENELVTVEGGVRNRALYEAVCQLGYPFPGGGCPTVGVAGLVLGGGWGYSARMLGLSCDSLIEVEMIDVDGNCIKANAMTHPELFWALKGAGGGNFGIVVSMTFKLPKKNPTATLIQLEYKHMNTEARLELVKAWQTLFETLPHHTNMKMALYNSKEKGIGIAITGVCYGSQQEAFETIKPLIMPAKEMLLKLNECSVLEINRIIQDSHPDYEKYKSTGRFVYKTYNEEQIQSLLEIVDSKPEASDYTAITFYGLGGQIQATSKRKSAVFYRDARFILGFQSVWEDDRAKAENCTWLLEHFPIIEALTEGSFINFPLAELTDYKKAYYGDYKEPLENIKAQYDPENRLHFPQGL</sequence>
<protein>
    <submittedName>
        <fullName evidence="7">FAD-binding oxidoreductase</fullName>
    </submittedName>
</protein>
<evidence type="ECO:0000256" key="5">
    <source>
        <dbReference type="ARBA" id="ARBA00023002"/>
    </source>
</evidence>
<dbReference type="Gene3D" id="3.40.462.20">
    <property type="match status" value="1"/>
</dbReference>
<dbReference type="EMBL" id="JACRSY010000013">
    <property type="protein sequence ID" value="MBC8579773.1"/>
    <property type="molecule type" value="Genomic_DNA"/>
</dbReference>
<keyword evidence="5" id="KW-0560">Oxidoreductase</keyword>
<dbReference type="GO" id="GO:0016491">
    <property type="term" value="F:oxidoreductase activity"/>
    <property type="evidence" value="ECO:0007669"/>
    <property type="project" value="UniProtKB-KW"/>
</dbReference>
<dbReference type="PANTHER" id="PTHR42973:SF39">
    <property type="entry name" value="FAD-BINDING PCMH-TYPE DOMAIN-CONTAINING PROTEIN"/>
    <property type="match status" value="1"/>
</dbReference>
<name>A0A926IEH8_9FIRM</name>
<evidence type="ECO:0000313" key="7">
    <source>
        <dbReference type="EMBL" id="MBC8579773.1"/>
    </source>
</evidence>
<dbReference type="Pfam" id="PF01565">
    <property type="entry name" value="FAD_binding_4"/>
    <property type="match status" value="1"/>
</dbReference>
<dbReference type="InterPro" id="IPR006094">
    <property type="entry name" value="Oxid_FAD_bind_N"/>
</dbReference>
<dbReference type="SUPFAM" id="SSF56176">
    <property type="entry name" value="FAD-binding/transporter-associated domain-like"/>
    <property type="match status" value="1"/>
</dbReference>
<dbReference type="InterPro" id="IPR012951">
    <property type="entry name" value="BBE"/>
</dbReference>
<comment type="caution">
    <text evidence="7">The sequence shown here is derived from an EMBL/GenBank/DDBJ whole genome shotgun (WGS) entry which is preliminary data.</text>
</comment>
<dbReference type="InterPro" id="IPR016169">
    <property type="entry name" value="FAD-bd_PCMH_sub2"/>
</dbReference>
<organism evidence="7 8">
    <name type="scientific">Zhenhengia yiwuensis</name>
    <dbReference type="NCBI Taxonomy" id="2763666"/>
    <lineage>
        <taxon>Bacteria</taxon>
        <taxon>Bacillati</taxon>
        <taxon>Bacillota</taxon>
        <taxon>Clostridia</taxon>
        <taxon>Lachnospirales</taxon>
        <taxon>Lachnospiraceae</taxon>
        <taxon>Zhenhengia</taxon>
    </lineage>
</organism>
<dbReference type="GO" id="GO:0071949">
    <property type="term" value="F:FAD binding"/>
    <property type="evidence" value="ECO:0007669"/>
    <property type="project" value="InterPro"/>
</dbReference>
<gene>
    <name evidence="7" type="ORF">H8718_09550</name>
</gene>
<dbReference type="InterPro" id="IPR016166">
    <property type="entry name" value="FAD-bd_PCMH"/>
</dbReference>
<proteinExistence type="inferred from homology"/>
<feature type="domain" description="FAD-binding PCMH-type" evidence="6">
    <location>
        <begin position="21"/>
        <end position="192"/>
    </location>
</feature>
<dbReference type="PANTHER" id="PTHR42973">
    <property type="entry name" value="BINDING OXIDOREDUCTASE, PUTATIVE (AFU_ORTHOLOGUE AFUA_1G17690)-RELATED"/>
    <property type="match status" value="1"/>
</dbReference>
<dbReference type="InterPro" id="IPR050416">
    <property type="entry name" value="FAD-linked_Oxidoreductase"/>
</dbReference>